<evidence type="ECO:0000313" key="2">
    <source>
        <dbReference type="EMBL" id="CAG5104533.1"/>
    </source>
</evidence>
<sequence length="184" mass="21257">MTVDPTEDHDSLPPECETYSNLSFSTVSNYKEDIQIPNKEENKFDFSGLKEDMEKIINDKMAIVDILNHELLEMKSKIKNLEEKSESQSLKIEDLENQLHTAKSNNSQLEDMLFQSAVDYPDQNIGHYLQDDRRLKSGGPRDDMKEDEKDLAEMALIIYLSVKTVERKYHSKPSLKKSTQKVAK</sequence>
<accession>A0ABN7SWQ7</accession>
<dbReference type="Proteomes" id="UP001158576">
    <property type="component" value="Chromosome 1"/>
</dbReference>
<name>A0ABN7SWQ7_OIKDI</name>
<evidence type="ECO:0000256" key="1">
    <source>
        <dbReference type="SAM" id="Coils"/>
    </source>
</evidence>
<keyword evidence="1" id="KW-0175">Coiled coil</keyword>
<proteinExistence type="predicted"/>
<reference evidence="2 3" key="1">
    <citation type="submission" date="2021-04" db="EMBL/GenBank/DDBJ databases">
        <authorList>
            <person name="Bliznina A."/>
        </authorList>
    </citation>
    <scope>NUCLEOTIDE SEQUENCE [LARGE SCALE GENOMIC DNA]</scope>
</reference>
<gene>
    <name evidence="2" type="ORF">OKIOD_LOCUS10076</name>
</gene>
<keyword evidence="3" id="KW-1185">Reference proteome</keyword>
<feature type="coiled-coil region" evidence="1">
    <location>
        <begin position="64"/>
        <end position="112"/>
    </location>
</feature>
<organism evidence="2 3">
    <name type="scientific">Oikopleura dioica</name>
    <name type="common">Tunicate</name>
    <dbReference type="NCBI Taxonomy" id="34765"/>
    <lineage>
        <taxon>Eukaryota</taxon>
        <taxon>Metazoa</taxon>
        <taxon>Chordata</taxon>
        <taxon>Tunicata</taxon>
        <taxon>Appendicularia</taxon>
        <taxon>Copelata</taxon>
        <taxon>Oikopleuridae</taxon>
        <taxon>Oikopleura</taxon>
    </lineage>
</organism>
<protein>
    <submittedName>
        <fullName evidence="2">Oidioi.mRNA.OKI2018_I69.chr1.g1311.t1.cds</fullName>
    </submittedName>
</protein>
<evidence type="ECO:0000313" key="3">
    <source>
        <dbReference type="Proteomes" id="UP001158576"/>
    </source>
</evidence>
<dbReference type="EMBL" id="OU015566">
    <property type="protein sequence ID" value="CAG5104533.1"/>
    <property type="molecule type" value="Genomic_DNA"/>
</dbReference>